<dbReference type="Proteomes" id="UP000524404">
    <property type="component" value="Unassembled WGS sequence"/>
</dbReference>
<reference evidence="2 3" key="1">
    <citation type="submission" date="2020-08" db="EMBL/GenBank/DDBJ databases">
        <title>Functional genomics of gut bacteria from endangered species of beetles.</title>
        <authorList>
            <person name="Carlos-Shanley C."/>
        </authorList>
    </citation>
    <scope>NUCLEOTIDE SEQUENCE [LARGE SCALE GENOMIC DNA]</scope>
    <source>
        <strain evidence="2 3">S00070</strain>
    </source>
</reference>
<keyword evidence="2" id="KW-0540">Nuclease</keyword>
<gene>
    <name evidence="2" type="ORF">HNP25_001738</name>
</gene>
<dbReference type="Pfam" id="PF05685">
    <property type="entry name" value="Uma2"/>
    <property type="match status" value="1"/>
</dbReference>
<evidence type="ECO:0000313" key="3">
    <source>
        <dbReference type="Proteomes" id="UP000524404"/>
    </source>
</evidence>
<dbReference type="EMBL" id="JACHKT010000010">
    <property type="protein sequence ID" value="MBB6003086.1"/>
    <property type="molecule type" value="Genomic_DNA"/>
</dbReference>
<dbReference type="Gene3D" id="3.90.1570.10">
    <property type="entry name" value="tt1808, chain A"/>
    <property type="match status" value="1"/>
</dbReference>
<protein>
    <submittedName>
        <fullName evidence="2">Uma2 family endonuclease</fullName>
    </submittedName>
</protein>
<dbReference type="PANTHER" id="PTHR36558:SF1">
    <property type="entry name" value="RESTRICTION ENDONUCLEASE DOMAIN-CONTAINING PROTEIN-RELATED"/>
    <property type="match status" value="1"/>
</dbReference>
<evidence type="ECO:0000313" key="2">
    <source>
        <dbReference type="EMBL" id="MBB6003086.1"/>
    </source>
</evidence>
<accession>A0A841EJG6</accession>
<keyword evidence="2" id="KW-0255">Endonuclease</keyword>
<sequence>MITSIEQLDLTKQYTYADYLKWQIVERLELIKGYIRQMSAPSREHQAISRNLGRQIDAYFYARKCEWYSAPFDVRIPRFDKKIEKEVITVVQPDICVICDELKLDKRGCIGAPDLIVEILSPGNSKKEMREKFEVYEEAGVKEYWIVNTLDKNVLIYTLNEAGKYIGQRPYVEDEIMNSFTFPELSIDLNKVFI</sequence>
<dbReference type="InterPro" id="IPR012296">
    <property type="entry name" value="Nuclease_put_TT1808"/>
</dbReference>
<dbReference type="GO" id="GO:0004519">
    <property type="term" value="F:endonuclease activity"/>
    <property type="evidence" value="ECO:0007669"/>
    <property type="project" value="UniProtKB-KW"/>
</dbReference>
<organism evidence="2 3">
    <name type="scientific">Arcicella rosea</name>
    <dbReference type="NCBI Taxonomy" id="502909"/>
    <lineage>
        <taxon>Bacteria</taxon>
        <taxon>Pseudomonadati</taxon>
        <taxon>Bacteroidota</taxon>
        <taxon>Cytophagia</taxon>
        <taxon>Cytophagales</taxon>
        <taxon>Flectobacillaceae</taxon>
        <taxon>Arcicella</taxon>
    </lineage>
</organism>
<keyword evidence="3" id="KW-1185">Reference proteome</keyword>
<proteinExistence type="predicted"/>
<name>A0A841EJG6_9BACT</name>
<dbReference type="InterPro" id="IPR011335">
    <property type="entry name" value="Restrct_endonuc-II-like"/>
</dbReference>
<dbReference type="CDD" id="cd06260">
    <property type="entry name" value="DUF820-like"/>
    <property type="match status" value="1"/>
</dbReference>
<comment type="caution">
    <text evidence="2">The sequence shown here is derived from an EMBL/GenBank/DDBJ whole genome shotgun (WGS) entry which is preliminary data.</text>
</comment>
<dbReference type="InterPro" id="IPR008538">
    <property type="entry name" value="Uma2"/>
</dbReference>
<dbReference type="SUPFAM" id="SSF52980">
    <property type="entry name" value="Restriction endonuclease-like"/>
    <property type="match status" value="1"/>
</dbReference>
<dbReference type="PANTHER" id="PTHR36558">
    <property type="entry name" value="GLR1098 PROTEIN"/>
    <property type="match status" value="1"/>
</dbReference>
<keyword evidence="2" id="KW-0378">Hydrolase</keyword>
<dbReference type="RefSeq" id="WP_184133317.1">
    <property type="nucleotide sequence ID" value="NZ_JACHKT010000010.1"/>
</dbReference>
<feature type="domain" description="Putative restriction endonuclease" evidence="1">
    <location>
        <begin position="18"/>
        <end position="189"/>
    </location>
</feature>
<dbReference type="AlphaFoldDB" id="A0A841EJG6"/>
<evidence type="ECO:0000259" key="1">
    <source>
        <dbReference type="Pfam" id="PF05685"/>
    </source>
</evidence>